<name>A0A1A9LFF6_9FLAO</name>
<organism evidence="2 3">
    <name type="scientific">Aequorivita soesokkakensis</name>
    <dbReference type="NCBI Taxonomy" id="1385699"/>
    <lineage>
        <taxon>Bacteria</taxon>
        <taxon>Pseudomonadati</taxon>
        <taxon>Bacteroidota</taxon>
        <taxon>Flavobacteriia</taxon>
        <taxon>Flavobacteriales</taxon>
        <taxon>Flavobacteriaceae</taxon>
        <taxon>Aequorivita</taxon>
    </lineage>
</organism>
<dbReference type="EMBL" id="LXIE01000012">
    <property type="protein sequence ID" value="OAD91491.1"/>
    <property type="molecule type" value="Genomic_DNA"/>
</dbReference>
<evidence type="ECO:0000256" key="1">
    <source>
        <dbReference type="SAM" id="SignalP"/>
    </source>
</evidence>
<keyword evidence="3" id="KW-1185">Reference proteome</keyword>
<dbReference type="AlphaFoldDB" id="A0A1A9LFF6"/>
<dbReference type="STRING" id="1385699.A7A78_03080"/>
<feature type="chain" id="PRO_5008392206" evidence="1">
    <location>
        <begin position="24"/>
        <end position="225"/>
    </location>
</feature>
<sequence length="225" mass="25836">MKKSLKTPLIYLFIIFLAQPFFGQENREPTVLGKDVMFTVSQSTTSEKKRIDFLKKKDGSEITVDEYMQYSFQDTLSKGENFDYLPLKPGYYTIDNMIQTGEFIRGNFFEGNFQVFLYPVIANIEIDEYIKSITFYNKAEGNENGQSEEYRRDGSLFGKGQKDGMGYKTGPWEHFDENGNLVLTGDYESGTGNRVGIWKRYDSNGKILSEADFDEQDPTNPFTGN</sequence>
<keyword evidence="1" id="KW-0732">Signal</keyword>
<evidence type="ECO:0000313" key="2">
    <source>
        <dbReference type="EMBL" id="OAD91491.1"/>
    </source>
</evidence>
<evidence type="ECO:0000313" key="3">
    <source>
        <dbReference type="Proteomes" id="UP000077552"/>
    </source>
</evidence>
<dbReference type="Pfam" id="PF07661">
    <property type="entry name" value="MORN_2"/>
    <property type="match status" value="2"/>
</dbReference>
<reference evidence="2 3" key="1">
    <citation type="submission" date="2016-05" db="EMBL/GenBank/DDBJ databases">
        <title>Genome sequencing of Vitellibacter soesokkakensis RSSK-12.</title>
        <authorList>
            <person name="Thevarajoo S."/>
            <person name="Selvaratnam C."/>
            <person name="Goh K.M."/>
            <person name="Chan K.-G."/>
            <person name="Chong C.S."/>
        </authorList>
    </citation>
    <scope>NUCLEOTIDE SEQUENCE [LARGE SCALE GENOMIC DNA]</scope>
    <source>
        <strain evidence="2 3">RSSK-12</strain>
    </source>
</reference>
<proteinExistence type="predicted"/>
<protein>
    <submittedName>
        <fullName evidence="2">Uncharacterized protein</fullName>
    </submittedName>
</protein>
<dbReference type="Gene3D" id="3.90.930.1">
    <property type="match status" value="1"/>
</dbReference>
<feature type="signal peptide" evidence="1">
    <location>
        <begin position="1"/>
        <end position="23"/>
    </location>
</feature>
<dbReference type="SUPFAM" id="SSF82185">
    <property type="entry name" value="Histone H3 K4-specific methyltransferase SET7/9 N-terminal domain"/>
    <property type="match status" value="1"/>
</dbReference>
<dbReference type="InterPro" id="IPR011652">
    <property type="entry name" value="MORN_2"/>
</dbReference>
<gene>
    <name evidence="2" type="ORF">A7A78_03080</name>
</gene>
<accession>A0A1A9LFF6</accession>
<comment type="caution">
    <text evidence="2">The sequence shown here is derived from an EMBL/GenBank/DDBJ whole genome shotgun (WGS) entry which is preliminary data.</text>
</comment>
<dbReference type="Proteomes" id="UP000077552">
    <property type="component" value="Unassembled WGS sequence"/>
</dbReference>
<dbReference type="OrthoDB" id="959177at2"/>
<dbReference type="RefSeq" id="WP_068761665.1">
    <property type="nucleotide sequence ID" value="NZ_LXIE01000012.1"/>
</dbReference>